<reference evidence="4 5" key="1">
    <citation type="submission" date="2007-01" db="EMBL/GenBank/DDBJ databases">
        <authorList>
            <person name="Haygood M."/>
            <person name="Podell S."/>
            <person name="Anderson C."/>
            <person name="Hopkinson B."/>
            <person name="Roe K."/>
            <person name="Barbeau K."/>
            <person name="Gaasterland T."/>
            <person name="Ferriera S."/>
            <person name="Johnson J."/>
            <person name="Kravitz S."/>
            <person name="Beeson K."/>
            <person name="Sutton G."/>
            <person name="Rogers Y.-H."/>
            <person name="Friedman R."/>
            <person name="Frazier M."/>
            <person name="Venter J.C."/>
        </authorList>
    </citation>
    <scope>NUCLEOTIDE SEQUENCE [LARGE SCALE GENOMIC DNA]</scope>
    <source>
        <strain evidence="4 5">ATCC 23134</strain>
    </source>
</reference>
<gene>
    <name evidence="4" type="ORF">M23134_00032</name>
</gene>
<keyword evidence="1" id="KW-0732">Signal</keyword>
<evidence type="ECO:0000256" key="2">
    <source>
        <dbReference type="SAM" id="Phobius"/>
    </source>
</evidence>
<keyword evidence="5" id="KW-1185">Reference proteome</keyword>
<sequence>MKNLYLIGILAFLGACRSYNPKLFRTESKNLSEHLTKLTKQVEKNYTIQKNDFISVSVYTNDGEIIVLPPSIQQLNITNNNNNNPNNQLQNQFKDISFLVKQDGFAKLPMVGNVHLEGFTLNQADSLLQTKYSKFYAKPFVLTNYTNKRVIVLKGNQGVLYPLRNEKVNLVEVVAATGGMSRDLKTHNIRLIRGDLQNPKVFLIDLSTIDGLTYHNLTLEPNDIIYIEPIRRPFIESFRDVSSVLTVFTSLITTILLVISLSR</sequence>
<keyword evidence="2" id="KW-0472">Membrane</keyword>
<organism evidence="4 5">
    <name type="scientific">Microscilla marina ATCC 23134</name>
    <dbReference type="NCBI Taxonomy" id="313606"/>
    <lineage>
        <taxon>Bacteria</taxon>
        <taxon>Pseudomonadati</taxon>
        <taxon>Bacteroidota</taxon>
        <taxon>Cytophagia</taxon>
        <taxon>Cytophagales</taxon>
        <taxon>Microscillaceae</taxon>
        <taxon>Microscilla</taxon>
    </lineage>
</organism>
<evidence type="ECO:0000259" key="3">
    <source>
        <dbReference type="Pfam" id="PF02563"/>
    </source>
</evidence>
<accession>A1ZKR3</accession>
<dbReference type="GO" id="GO:0015159">
    <property type="term" value="F:polysaccharide transmembrane transporter activity"/>
    <property type="evidence" value="ECO:0007669"/>
    <property type="project" value="InterPro"/>
</dbReference>
<dbReference type="Gene3D" id="3.30.1950.10">
    <property type="entry name" value="wza like domain"/>
    <property type="match status" value="1"/>
</dbReference>
<evidence type="ECO:0000313" key="5">
    <source>
        <dbReference type="Proteomes" id="UP000004095"/>
    </source>
</evidence>
<dbReference type="PROSITE" id="PS51257">
    <property type="entry name" value="PROKAR_LIPOPROTEIN"/>
    <property type="match status" value="1"/>
</dbReference>
<keyword evidence="2" id="KW-0812">Transmembrane</keyword>
<feature type="domain" description="Polysaccharide export protein N-terminal" evidence="3">
    <location>
        <begin position="41"/>
        <end position="141"/>
    </location>
</feature>
<dbReference type="PANTHER" id="PTHR33619">
    <property type="entry name" value="POLYSACCHARIDE EXPORT PROTEIN GFCE-RELATED"/>
    <property type="match status" value="1"/>
</dbReference>
<dbReference type="RefSeq" id="WP_002696993.1">
    <property type="nucleotide sequence ID" value="NZ_AAWS01000013.1"/>
</dbReference>
<dbReference type="PANTHER" id="PTHR33619:SF3">
    <property type="entry name" value="POLYSACCHARIDE EXPORT PROTEIN GFCE-RELATED"/>
    <property type="match status" value="1"/>
</dbReference>
<dbReference type="InterPro" id="IPR049712">
    <property type="entry name" value="Poly_export"/>
</dbReference>
<name>A1ZKR3_MICM2</name>
<dbReference type="Pfam" id="PF02563">
    <property type="entry name" value="Poly_export"/>
    <property type="match status" value="1"/>
</dbReference>
<dbReference type="eggNOG" id="COG1596">
    <property type="taxonomic scope" value="Bacteria"/>
</dbReference>
<dbReference type="InterPro" id="IPR003715">
    <property type="entry name" value="Poly_export_N"/>
</dbReference>
<protein>
    <submittedName>
        <fullName evidence="4">Polysaccharide biosynthesis/export protein</fullName>
    </submittedName>
</protein>
<dbReference type="OrthoDB" id="1466931at2"/>
<evidence type="ECO:0000256" key="1">
    <source>
        <dbReference type="ARBA" id="ARBA00022729"/>
    </source>
</evidence>
<keyword evidence="2" id="KW-1133">Transmembrane helix</keyword>
<evidence type="ECO:0000313" key="4">
    <source>
        <dbReference type="EMBL" id="EAY28879.1"/>
    </source>
</evidence>
<feature type="transmembrane region" description="Helical" evidence="2">
    <location>
        <begin position="241"/>
        <end position="261"/>
    </location>
</feature>
<proteinExistence type="predicted"/>
<dbReference type="EMBL" id="AAWS01000013">
    <property type="protein sequence ID" value="EAY28879.1"/>
    <property type="molecule type" value="Genomic_DNA"/>
</dbReference>
<dbReference type="Gene3D" id="3.10.560.10">
    <property type="entry name" value="Outer membrane lipoprotein wza domain like"/>
    <property type="match status" value="1"/>
</dbReference>
<dbReference type="AlphaFoldDB" id="A1ZKR3"/>
<dbReference type="Proteomes" id="UP000004095">
    <property type="component" value="Unassembled WGS sequence"/>
</dbReference>
<comment type="caution">
    <text evidence="4">The sequence shown here is derived from an EMBL/GenBank/DDBJ whole genome shotgun (WGS) entry which is preliminary data.</text>
</comment>